<dbReference type="OrthoDB" id="9809635at2"/>
<dbReference type="EMBL" id="VDLY02000009">
    <property type="protein sequence ID" value="KAB8164694.1"/>
    <property type="molecule type" value="Genomic_DNA"/>
</dbReference>
<reference evidence="3" key="1">
    <citation type="submission" date="2019-10" db="EMBL/GenBank/DDBJ databases">
        <title>Nonomuraea sp. nov., isolated from Phyllanthus amarus.</title>
        <authorList>
            <person name="Klykleung N."/>
            <person name="Tanasupawat S."/>
        </authorList>
    </citation>
    <scope>NUCLEOTIDE SEQUENCE [LARGE SCALE GENOMIC DNA]</scope>
    <source>
        <strain evidence="3">3MP-10</strain>
    </source>
</reference>
<accession>A0A5N6A7C9</accession>
<gene>
    <name evidence="3" type="ORF">FH607_015860</name>
</gene>
<evidence type="ECO:0000259" key="2">
    <source>
        <dbReference type="Pfam" id="PF00144"/>
    </source>
</evidence>
<proteinExistence type="predicted"/>
<dbReference type="AlphaFoldDB" id="A0A5N6A7C9"/>
<evidence type="ECO:0000256" key="1">
    <source>
        <dbReference type="SAM" id="MobiDB-lite"/>
    </source>
</evidence>
<dbReference type="PANTHER" id="PTHR46825:SF9">
    <property type="entry name" value="BETA-LACTAMASE-RELATED DOMAIN-CONTAINING PROTEIN"/>
    <property type="match status" value="1"/>
</dbReference>
<name>A0A5N6A7C9_9ACTN</name>
<keyword evidence="3" id="KW-0378">Hydrolase</keyword>
<dbReference type="Pfam" id="PF00144">
    <property type="entry name" value="Beta-lactamase"/>
    <property type="match status" value="1"/>
</dbReference>
<dbReference type="PANTHER" id="PTHR46825">
    <property type="entry name" value="D-ALANYL-D-ALANINE-CARBOXYPEPTIDASE/ENDOPEPTIDASE AMPH"/>
    <property type="match status" value="1"/>
</dbReference>
<organism evidence="3 4">
    <name type="scientific">Streptomyces mimosae</name>
    <dbReference type="NCBI Taxonomy" id="2586635"/>
    <lineage>
        <taxon>Bacteria</taxon>
        <taxon>Bacillati</taxon>
        <taxon>Actinomycetota</taxon>
        <taxon>Actinomycetes</taxon>
        <taxon>Kitasatosporales</taxon>
        <taxon>Streptomycetaceae</taxon>
        <taxon>Streptomyces</taxon>
    </lineage>
</organism>
<sequence>MLRPAAPRPFTSGSHPASYRRPMERSEPRAAREGLRARRRRRWRAAMATAGVLAVVGAALAGCSATADSDDTAAGGQPTGGPNAASCPPALDAALGAWAEAGFSGGVAVLDGGTPECLAAYGTADRERDQPVTVDTVFALGSVSKAFTAAAVLDLADAGALALDDQAGALLPGLEGPAAAVTVEQLLLHTGGLTGHVGEDHRPLTRAEAIAALNAAEPAFAPGTDFRYSDASYTLLALIVDERSDRGHRAHLAEEILPLPDGTVAGGFWDGEPAAPGPRAVGYGENGPSEQRGDFAGPHWALAGSGDLAATTGQLAAWTDALFTGELLSPESTERVATPGFEHGDGGAETPGWVALDAEVFGAPVLAVAGGGSATGQDVAVAWLPERERAVAIASNTQEITAEELMRAVGEALLTGGTPPAPEGPAAEVDPAELAAVAGRYRLPDGGTFEVAAGEDGLEVTPFGAEAVAALHPPGGGFTADDLAAHERAVAGLLAGDTPEGREERALLEEELGPIGDVTFEGTVVAGGEPRTYVTVVGGDATLTLWYALDEGGAVAGAEGPASPPSLTLLPSADGGYRPVDPAGGAPEVTATFGDGTLTLEGPAGSVTATG</sequence>
<feature type="compositionally biased region" description="Basic and acidic residues" evidence="1">
    <location>
        <begin position="21"/>
        <end position="36"/>
    </location>
</feature>
<dbReference type="SUPFAM" id="SSF56601">
    <property type="entry name" value="beta-lactamase/transpeptidase-like"/>
    <property type="match status" value="1"/>
</dbReference>
<dbReference type="InterPro" id="IPR050491">
    <property type="entry name" value="AmpC-like"/>
</dbReference>
<keyword evidence="4" id="KW-1185">Reference proteome</keyword>
<feature type="domain" description="Beta-lactamase-related" evidence="2">
    <location>
        <begin position="102"/>
        <end position="404"/>
    </location>
</feature>
<dbReference type="PROSITE" id="PS00146">
    <property type="entry name" value="BETA_LACTAMASE_A"/>
    <property type="match status" value="1"/>
</dbReference>
<comment type="caution">
    <text evidence="3">The sequence shown here is derived from an EMBL/GenBank/DDBJ whole genome shotgun (WGS) entry which is preliminary data.</text>
</comment>
<dbReference type="Gene3D" id="3.40.710.10">
    <property type="entry name" value="DD-peptidase/beta-lactamase superfamily"/>
    <property type="match status" value="1"/>
</dbReference>
<protein>
    <submittedName>
        <fullName evidence="3">Serine hydrolase</fullName>
    </submittedName>
</protein>
<evidence type="ECO:0000313" key="3">
    <source>
        <dbReference type="EMBL" id="KAB8164694.1"/>
    </source>
</evidence>
<dbReference type="Proteomes" id="UP000314251">
    <property type="component" value="Unassembled WGS sequence"/>
</dbReference>
<feature type="region of interest" description="Disordered" evidence="1">
    <location>
        <begin position="1"/>
        <end position="39"/>
    </location>
</feature>
<dbReference type="InterPro" id="IPR012338">
    <property type="entry name" value="Beta-lactam/transpept-like"/>
</dbReference>
<evidence type="ECO:0000313" key="4">
    <source>
        <dbReference type="Proteomes" id="UP000314251"/>
    </source>
</evidence>
<dbReference type="GO" id="GO:0016787">
    <property type="term" value="F:hydrolase activity"/>
    <property type="evidence" value="ECO:0007669"/>
    <property type="project" value="UniProtKB-KW"/>
</dbReference>
<dbReference type="InterPro" id="IPR001466">
    <property type="entry name" value="Beta-lactam-related"/>
</dbReference>
<dbReference type="InterPro" id="IPR023650">
    <property type="entry name" value="Beta-lactam_class-A_AS"/>
</dbReference>